<dbReference type="Pfam" id="PF20263">
    <property type="entry name" value="LYRM2-like"/>
    <property type="match status" value="1"/>
</dbReference>
<sequence>MYKLAGGLPLPSSPWESVNWRHILRALLRECSYLPDPVAKSYLNDYVLTRFRRYVIQERRPWIRFEFERQNNLYEEARETLSLLKRANEGYSKPLEKILRLSYGRRGKRRAELLKVLMAPEIPADNTAVEKVLQRPVPYTDEWQPPSIIIELMKSQHNNPGFSQLNVRPIKQLAPVIPKKSTFGDPVSQSRRKNIRKKWYTEVTNLLLPPVPDAELQILIDLISGGMHWSLPKRRKAVGIEYYGRLKPKKEELSDFLVQGPKKSQTFRDFSKGRPHRITRRFMLRLWRRIYSLIPRMNWDTEAKRHYFTWDTAKPMPLLGIPGGTEIFVDIDELGKVTGESTALVSSGSPAALKEKMSSQGQTA</sequence>
<evidence type="ECO:0000313" key="4">
    <source>
        <dbReference type="Proteomes" id="UP000326565"/>
    </source>
</evidence>
<keyword evidence="4" id="KW-1185">Reference proteome</keyword>
<evidence type="ECO:0000313" key="3">
    <source>
        <dbReference type="EMBL" id="KAB8076764.1"/>
    </source>
</evidence>
<dbReference type="CDD" id="cd20273">
    <property type="entry name" value="Complex1_LYR_unchar"/>
    <property type="match status" value="1"/>
</dbReference>
<reference evidence="3 4" key="1">
    <citation type="submission" date="2019-04" db="EMBL/GenBank/DDBJ databases">
        <title>Friends and foes A comparative genomics study of 23 Aspergillus species from section Flavi.</title>
        <authorList>
            <consortium name="DOE Joint Genome Institute"/>
            <person name="Kjaerbolling I."/>
            <person name="Vesth T."/>
            <person name="Frisvad J.C."/>
            <person name="Nybo J.L."/>
            <person name="Theobald S."/>
            <person name="Kildgaard S."/>
            <person name="Isbrandt T."/>
            <person name="Kuo A."/>
            <person name="Sato A."/>
            <person name="Lyhne E.K."/>
            <person name="Kogle M.E."/>
            <person name="Wiebenga A."/>
            <person name="Kun R.S."/>
            <person name="Lubbers R.J."/>
            <person name="Makela M.R."/>
            <person name="Barry K."/>
            <person name="Chovatia M."/>
            <person name="Clum A."/>
            <person name="Daum C."/>
            <person name="Haridas S."/>
            <person name="He G."/>
            <person name="LaButti K."/>
            <person name="Lipzen A."/>
            <person name="Mondo S."/>
            <person name="Riley R."/>
            <person name="Salamov A."/>
            <person name="Simmons B.A."/>
            <person name="Magnuson J.K."/>
            <person name="Henrissat B."/>
            <person name="Mortensen U.H."/>
            <person name="Larsen T.O."/>
            <person name="Devries R.P."/>
            <person name="Grigoriev I.V."/>
            <person name="Machida M."/>
            <person name="Baker S.E."/>
            <person name="Andersen M.R."/>
        </authorList>
    </citation>
    <scope>NUCLEOTIDE SEQUENCE [LARGE SCALE GENOMIC DNA]</scope>
    <source>
        <strain evidence="3 4">CBS 151.66</strain>
    </source>
</reference>
<evidence type="ECO:0000256" key="1">
    <source>
        <dbReference type="SAM" id="MobiDB-lite"/>
    </source>
</evidence>
<proteinExistence type="predicted"/>
<name>A0A5N5XB49_9EURO</name>
<feature type="domain" description="LYR motif-containing protein Cup1-like N-terminal" evidence="2">
    <location>
        <begin position="24"/>
        <end position="114"/>
    </location>
</feature>
<organism evidence="3 4">
    <name type="scientific">Aspergillus leporis</name>
    <dbReference type="NCBI Taxonomy" id="41062"/>
    <lineage>
        <taxon>Eukaryota</taxon>
        <taxon>Fungi</taxon>
        <taxon>Dikarya</taxon>
        <taxon>Ascomycota</taxon>
        <taxon>Pezizomycotina</taxon>
        <taxon>Eurotiomycetes</taxon>
        <taxon>Eurotiomycetidae</taxon>
        <taxon>Eurotiales</taxon>
        <taxon>Aspergillaceae</taxon>
        <taxon>Aspergillus</taxon>
        <taxon>Aspergillus subgen. Circumdati</taxon>
    </lineage>
</organism>
<gene>
    <name evidence="3" type="ORF">BDV29DRAFT_169427</name>
</gene>
<accession>A0A5N5XB49</accession>
<dbReference type="Proteomes" id="UP000326565">
    <property type="component" value="Unassembled WGS sequence"/>
</dbReference>
<evidence type="ECO:0000259" key="2">
    <source>
        <dbReference type="Pfam" id="PF20263"/>
    </source>
</evidence>
<dbReference type="EMBL" id="ML732176">
    <property type="protein sequence ID" value="KAB8076764.1"/>
    <property type="molecule type" value="Genomic_DNA"/>
</dbReference>
<protein>
    <recommendedName>
        <fullName evidence="2">LYR motif-containing protein Cup1-like N-terminal domain-containing protein</fullName>
    </recommendedName>
</protein>
<feature type="region of interest" description="Disordered" evidence="1">
    <location>
        <begin position="345"/>
        <end position="364"/>
    </location>
</feature>
<dbReference type="OrthoDB" id="5521299at2759"/>
<dbReference type="AlphaFoldDB" id="A0A5N5XB49"/>
<dbReference type="InterPro" id="IPR046896">
    <property type="entry name" value="Cup1-like_N"/>
</dbReference>